<dbReference type="AlphaFoldDB" id="A0A7S3D7H1"/>
<dbReference type="SMART" id="SM00456">
    <property type="entry name" value="WW"/>
    <property type="match status" value="2"/>
</dbReference>
<feature type="compositionally biased region" description="Basic and acidic residues" evidence="1">
    <location>
        <begin position="88"/>
        <end position="99"/>
    </location>
</feature>
<feature type="region of interest" description="Disordered" evidence="1">
    <location>
        <begin position="1"/>
        <end position="34"/>
    </location>
</feature>
<feature type="region of interest" description="Disordered" evidence="1">
    <location>
        <begin position="129"/>
        <end position="181"/>
    </location>
</feature>
<reference evidence="3" key="1">
    <citation type="submission" date="2021-01" db="EMBL/GenBank/DDBJ databases">
        <authorList>
            <person name="Corre E."/>
            <person name="Pelletier E."/>
            <person name="Niang G."/>
            <person name="Scheremetjew M."/>
            <person name="Finn R."/>
            <person name="Kale V."/>
            <person name="Holt S."/>
            <person name="Cochrane G."/>
            <person name="Meng A."/>
            <person name="Brown T."/>
            <person name="Cohen L."/>
        </authorList>
    </citation>
    <scope>NUCLEOTIDE SEQUENCE</scope>
    <source>
        <strain evidence="3">NIES-2562</strain>
    </source>
</reference>
<accession>A0A7S3D7H1</accession>
<organism evidence="3">
    <name type="scientific">Palpitomonas bilix</name>
    <dbReference type="NCBI Taxonomy" id="652834"/>
    <lineage>
        <taxon>Eukaryota</taxon>
        <taxon>Eukaryota incertae sedis</taxon>
    </lineage>
</organism>
<dbReference type="EMBL" id="HBIB01017450">
    <property type="protein sequence ID" value="CAE0249083.1"/>
    <property type="molecule type" value="Transcribed_RNA"/>
</dbReference>
<dbReference type="PANTHER" id="PTHR21715:SF0">
    <property type="entry name" value="RH04127P"/>
    <property type="match status" value="1"/>
</dbReference>
<evidence type="ECO:0000259" key="2">
    <source>
        <dbReference type="PROSITE" id="PS50020"/>
    </source>
</evidence>
<dbReference type="PROSITE" id="PS01159">
    <property type="entry name" value="WW_DOMAIN_1"/>
    <property type="match status" value="1"/>
</dbReference>
<evidence type="ECO:0000256" key="1">
    <source>
        <dbReference type="SAM" id="MobiDB-lite"/>
    </source>
</evidence>
<dbReference type="EMBL" id="HBIB01017453">
    <property type="protein sequence ID" value="CAE0249086.1"/>
    <property type="molecule type" value="Transcribed_RNA"/>
</dbReference>
<feature type="domain" description="WW" evidence="2">
    <location>
        <begin position="420"/>
        <end position="453"/>
    </location>
</feature>
<dbReference type="InterPro" id="IPR053233">
    <property type="entry name" value="ABRA-related"/>
</dbReference>
<feature type="compositionally biased region" description="Basic and acidic residues" evidence="1">
    <location>
        <begin position="129"/>
        <end position="166"/>
    </location>
</feature>
<feature type="region of interest" description="Disordered" evidence="1">
    <location>
        <begin position="71"/>
        <end position="103"/>
    </location>
</feature>
<evidence type="ECO:0000313" key="3">
    <source>
        <dbReference type="EMBL" id="CAE0249083.1"/>
    </source>
</evidence>
<evidence type="ECO:0000313" key="4">
    <source>
        <dbReference type="EMBL" id="CAE0249084.1"/>
    </source>
</evidence>
<dbReference type="EMBL" id="HBIB01017451">
    <property type="protein sequence ID" value="CAE0249084.1"/>
    <property type="molecule type" value="Transcribed_RNA"/>
</dbReference>
<dbReference type="Gene3D" id="3.30.1470.10">
    <property type="entry name" value="Photosystem I PsaD, reaction center subunit II"/>
    <property type="match status" value="1"/>
</dbReference>
<evidence type="ECO:0000313" key="5">
    <source>
        <dbReference type="EMBL" id="CAE0249086.1"/>
    </source>
</evidence>
<dbReference type="InterPro" id="IPR001202">
    <property type="entry name" value="WW_dom"/>
</dbReference>
<dbReference type="Pfam" id="PF00397">
    <property type="entry name" value="WW"/>
    <property type="match status" value="1"/>
</dbReference>
<dbReference type="PANTHER" id="PTHR21715">
    <property type="entry name" value="RH04127P"/>
    <property type="match status" value="1"/>
</dbReference>
<dbReference type="CDD" id="cd00201">
    <property type="entry name" value="WW"/>
    <property type="match status" value="1"/>
</dbReference>
<name>A0A7S3D7H1_9EUKA</name>
<dbReference type="InterPro" id="IPR036020">
    <property type="entry name" value="WW_dom_sf"/>
</dbReference>
<sequence length="532" mass="59829">MGTGVDDSSDSTSPHPFCNEESGGKSGSGATTATTVIASVRESELGSLKKAEMEEASEMSAVAVAVSVSANVSGGEEGHKPSRPAEVYGERGEGEKEVAEGEDAPVYSASLRCASTRIRELETEVQRMLDDGGVKKEEESKQERERQAEGEGVEEKGGEKEKKEESEKEAEQEEETASHSRWMASVQGCAELLGIDMVEEESLLWIAEMLLSASTPFGYCKEVIGGEWVWRGFTTGEVTCIHPRTPCFSFFVKEARDMREMLDVDGRDLLLSMLEDRWKSEGKDYKWVKPAAVAEHEEGLKEAEHRKYYEDYYFALYDELERERDEVGERGLKRGWSVVKKKTKNGMGRTSPSKVSKLQKASALLGLNLARFVEAGSDNVEEFKRESVDPAEVVEMADLMGVDISTEYDLIDVLIDATKEGIPDGWEVGQDSEGFVYYFNAESGESSWDHPNDDVYAEKLAKVRENRDRVKNTKKESSLPYKISMQPWREFRDKHDKRYFYNFATCAKTRILPPELKTVIQEYRNEKTQHLS</sequence>
<proteinExistence type="predicted"/>
<gene>
    <name evidence="3" type="ORF">PBIL07802_LOCUS11282</name>
    <name evidence="4" type="ORF">PBIL07802_LOCUS11283</name>
    <name evidence="5" type="ORF">PBIL07802_LOCUS11285</name>
</gene>
<dbReference type="SUPFAM" id="SSF51045">
    <property type="entry name" value="WW domain"/>
    <property type="match status" value="1"/>
</dbReference>
<protein>
    <recommendedName>
        <fullName evidence="2">WW domain-containing protein</fullName>
    </recommendedName>
</protein>
<dbReference type="PROSITE" id="PS50020">
    <property type="entry name" value="WW_DOMAIN_2"/>
    <property type="match status" value="1"/>
</dbReference>